<gene>
    <name evidence="2" type="ORF">BELL_0784g00040</name>
</gene>
<accession>A0A4Z1J6K1</accession>
<feature type="compositionally biased region" description="Low complexity" evidence="1">
    <location>
        <begin position="55"/>
        <end position="65"/>
    </location>
</feature>
<evidence type="ECO:0000256" key="1">
    <source>
        <dbReference type="SAM" id="MobiDB-lite"/>
    </source>
</evidence>
<evidence type="ECO:0000313" key="2">
    <source>
        <dbReference type="EMBL" id="TGO69221.1"/>
    </source>
</evidence>
<proteinExistence type="predicted"/>
<name>A0A4Z1J6K1_9HELO</name>
<reference evidence="2 3" key="1">
    <citation type="submission" date="2017-12" db="EMBL/GenBank/DDBJ databases">
        <title>Comparative genomics of Botrytis spp.</title>
        <authorList>
            <person name="Valero-Jimenez C.A."/>
            <person name="Tapia P."/>
            <person name="Veloso J."/>
            <person name="Silva-Moreno E."/>
            <person name="Staats M."/>
            <person name="Valdes J.H."/>
            <person name="Van Kan J.A.L."/>
        </authorList>
    </citation>
    <scope>NUCLEOTIDE SEQUENCE [LARGE SCALE GENOMIC DNA]</scope>
    <source>
        <strain evidence="2 3">Be9601</strain>
    </source>
</reference>
<feature type="compositionally biased region" description="Polar residues" evidence="1">
    <location>
        <begin position="66"/>
        <end position="78"/>
    </location>
</feature>
<organism evidence="2 3">
    <name type="scientific">Botrytis elliptica</name>
    <dbReference type="NCBI Taxonomy" id="278938"/>
    <lineage>
        <taxon>Eukaryota</taxon>
        <taxon>Fungi</taxon>
        <taxon>Dikarya</taxon>
        <taxon>Ascomycota</taxon>
        <taxon>Pezizomycotina</taxon>
        <taxon>Leotiomycetes</taxon>
        <taxon>Helotiales</taxon>
        <taxon>Sclerotiniaceae</taxon>
        <taxon>Botrytis</taxon>
    </lineage>
</organism>
<sequence>MKNTPTPSPIDQTFDMIQLLIKTISFPPRHLDLDLDLDLDLIPSSSRILIDRSTTQITTVPQTQTHNLSSPTPNRHHS</sequence>
<dbReference type="EMBL" id="PQXM01000782">
    <property type="protein sequence ID" value="TGO69221.1"/>
    <property type="molecule type" value="Genomic_DNA"/>
</dbReference>
<comment type="caution">
    <text evidence="2">The sequence shown here is derived from an EMBL/GenBank/DDBJ whole genome shotgun (WGS) entry which is preliminary data.</text>
</comment>
<evidence type="ECO:0000313" key="3">
    <source>
        <dbReference type="Proteomes" id="UP000297229"/>
    </source>
</evidence>
<dbReference type="Proteomes" id="UP000297229">
    <property type="component" value="Unassembled WGS sequence"/>
</dbReference>
<keyword evidence="3" id="KW-1185">Reference proteome</keyword>
<feature type="region of interest" description="Disordered" evidence="1">
    <location>
        <begin position="55"/>
        <end position="78"/>
    </location>
</feature>
<dbReference type="AlphaFoldDB" id="A0A4Z1J6K1"/>
<protein>
    <submittedName>
        <fullName evidence="2">Uncharacterized protein</fullName>
    </submittedName>
</protein>